<accession>A0AA39WQ78</accession>
<evidence type="ECO:0000256" key="2">
    <source>
        <dbReference type="ARBA" id="ARBA00023242"/>
    </source>
</evidence>
<dbReference type="PANTHER" id="PTHR38886">
    <property type="entry name" value="SESA DOMAIN-CONTAINING PROTEIN"/>
    <property type="match status" value="1"/>
</dbReference>
<evidence type="ECO:0000313" key="6">
    <source>
        <dbReference type="EMBL" id="KAK0619586.1"/>
    </source>
</evidence>
<gene>
    <name evidence="6" type="ORF">B0T14DRAFT_519521</name>
</gene>
<keyword evidence="2 3" id="KW-0539">Nucleus</keyword>
<dbReference type="EMBL" id="JAULSU010000004">
    <property type="protein sequence ID" value="KAK0619586.1"/>
    <property type="molecule type" value="Genomic_DNA"/>
</dbReference>
<name>A0AA39WQ78_9PEZI</name>
<dbReference type="PANTHER" id="PTHR38886:SF1">
    <property type="entry name" value="NACHT-NTPASE AND P-LOOP NTPASES N-TERMINAL DOMAIN-CONTAINING PROTEIN"/>
    <property type="match status" value="1"/>
</dbReference>
<reference evidence="6" key="1">
    <citation type="submission" date="2023-06" db="EMBL/GenBank/DDBJ databases">
        <title>Genome-scale phylogeny and comparative genomics of the fungal order Sordariales.</title>
        <authorList>
            <consortium name="Lawrence Berkeley National Laboratory"/>
            <person name="Hensen N."/>
            <person name="Bonometti L."/>
            <person name="Westerberg I."/>
            <person name="Brannstrom I.O."/>
            <person name="Guillou S."/>
            <person name="Cros-Aarteil S."/>
            <person name="Calhoun S."/>
            <person name="Haridas S."/>
            <person name="Kuo A."/>
            <person name="Mondo S."/>
            <person name="Pangilinan J."/>
            <person name="Riley R."/>
            <person name="Labutti K."/>
            <person name="Andreopoulos B."/>
            <person name="Lipzen A."/>
            <person name="Chen C."/>
            <person name="Yanf M."/>
            <person name="Daum C."/>
            <person name="Ng V."/>
            <person name="Clum A."/>
            <person name="Steindorff A."/>
            <person name="Ohm R."/>
            <person name="Martin F."/>
            <person name="Silar P."/>
            <person name="Natvig D."/>
            <person name="Lalanne C."/>
            <person name="Gautier V."/>
            <person name="Ament-Velasquez S.L."/>
            <person name="Kruys A."/>
            <person name="Hutchinson M.I."/>
            <person name="Powell A.J."/>
            <person name="Barry K."/>
            <person name="Miller A.N."/>
            <person name="Grigoriev I.V."/>
            <person name="Debuchy R."/>
            <person name="Gladieux P."/>
            <person name="Thoren M.H."/>
            <person name="Johannesson H."/>
        </authorList>
    </citation>
    <scope>NUCLEOTIDE SEQUENCE</scope>
    <source>
        <strain evidence="6">CBS 606.72</strain>
    </source>
</reference>
<sequence>MSFGFSAGDFIAVGKLIVDVTTCLKDVGGSKAEYGDVVAELECLQKALVHLDQLKPQGHPISIDSIKYAALSCRRPLEEFLSKLKRYEASLGPRATGTSWRTPADKIRFMVTQKEEIRKIQSYLSVHVGTLNILLAEHGLETMNLSHEETQSHQQEIRERLETTKGVLVQVRDSVVKQAAAVYNAASMLERLYRLVSGEVCSSLKGLENLVTSACVSTQQIYAVVLEIRGAVLNRPDIRWTYLQDPVLVEDALGRKFPVPSEYDFALLDRIIQHKFVEGPGSTQVSHGDYQIRDARKRDMVLTPGSFLRPGSSLIMAILVAKPPRGTLTDHECPMPRCNSIETTQVHGGGRVCVSCGVWFSETEQRRRSLLDLWEAFATTEQGIPSSMSANKSTTLKRSSDNDTGFPPSKRRKVSDEREAEFKYVGLADSDVFESGRQHIAHVLSLISPPQPIFDEALSRIDKMVLAFDHEPEYYNNLLGIMKDFEAEVIHTPEVISRVVELLRVAMLHAGLEESH</sequence>
<feature type="region of interest" description="Disordered" evidence="4">
    <location>
        <begin position="385"/>
        <end position="414"/>
    </location>
</feature>
<comment type="caution">
    <text evidence="6">The sequence shown here is derived from an EMBL/GenBank/DDBJ whole genome shotgun (WGS) entry which is preliminary data.</text>
</comment>
<dbReference type="InterPro" id="IPR003822">
    <property type="entry name" value="PAH"/>
</dbReference>
<keyword evidence="7" id="KW-1185">Reference proteome</keyword>
<dbReference type="Pfam" id="PF02671">
    <property type="entry name" value="PAH"/>
    <property type="match status" value="1"/>
</dbReference>
<dbReference type="Pfam" id="PF22893">
    <property type="entry name" value="ULD_2"/>
    <property type="match status" value="1"/>
</dbReference>
<proteinExistence type="predicted"/>
<protein>
    <recommendedName>
        <fullName evidence="5">Ubiquitin-like domain-containing protein</fullName>
    </recommendedName>
</protein>
<dbReference type="SUPFAM" id="SSF47762">
    <property type="entry name" value="PAH2 domain"/>
    <property type="match status" value="1"/>
</dbReference>
<organism evidence="6 7">
    <name type="scientific">Immersiella caudata</name>
    <dbReference type="NCBI Taxonomy" id="314043"/>
    <lineage>
        <taxon>Eukaryota</taxon>
        <taxon>Fungi</taxon>
        <taxon>Dikarya</taxon>
        <taxon>Ascomycota</taxon>
        <taxon>Pezizomycotina</taxon>
        <taxon>Sordariomycetes</taxon>
        <taxon>Sordariomycetidae</taxon>
        <taxon>Sordariales</taxon>
        <taxon>Lasiosphaeriaceae</taxon>
        <taxon>Immersiella</taxon>
    </lineage>
</organism>
<dbReference type="PROSITE" id="PS51477">
    <property type="entry name" value="PAH"/>
    <property type="match status" value="1"/>
</dbReference>
<feature type="compositionally biased region" description="Polar residues" evidence="4">
    <location>
        <begin position="385"/>
        <end position="397"/>
    </location>
</feature>
<comment type="subcellular location">
    <subcellularLocation>
        <location evidence="1 3">Nucleus</location>
    </subcellularLocation>
</comment>
<dbReference type="InterPro" id="IPR054464">
    <property type="entry name" value="ULD_fung"/>
</dbReference>
<dbReference type="InterPro" id="IPR036600">
    <property type="entry name" value="PAH_sf"/>
</dbReference>
<evidence type="ECO:0000256" key="1">
    <source>
        <dbReference type="ARBA" id="ARBA00004123"/>
    </source>
</evidence>
<dbReference type="GO" id="GO:0006355">
    <property type="term" value="P:regulation of DNA-templated transcription"/>
    <property type="evidence" value="ECO:0007669"/>
    <property type="project" value="InterPro"/>
</dbReference>
<evidence type="ECO:0000313" key="7">
    <source>
        <dbReference type="Proteomes" id="UP001175000"/>
    </source>
</evidence>
<dbReference type="AlphaFoldDB" id="A0AA39WQ78"/>
<evidence type="ECO:0000256" key="4">
    <source>
        <dbReference type="SAM" id="MobiDB-lite"/>
    </source>
</evidence>
<dbReference type="Gene3D" id="1.20.1160.11">
    <property type="entry name" value="Paired amphipathic helix"/>
    <property type="match status" value="1"/>
</dbReference>
<evidence type="ECO:0000256" key="3">
    <source>
        <dbReference type="PROSITE-ProRule" id="PRU00810"/>
    </source>
</evidence>
<dbReference type="Proteomes" id="UP001175000">
    <property type="component" value="Unassembled WGS sequence"/>
</dbReference>
<dbReference type="GO" id="GO:0005634">
    <property type="term" value="C:nucleus"/>
    <property type="evidence" value="ECO:0007669"/>
    <property type="project" value="UniProtKB-SubCell"/>
</dbReference>
<feature type="domain" description="Ubiquitin-like" evidence="5">
    <location>
        <begin position="244"/>
        <end position="320"/>
    </location>
</feature>
<evidence type="ECO:0000259" key="5">
    <source>
        <dbReference type="Pfam" id="PF22893"/>
    </source>
</evidence>